<sequence>MAEKDDDKRTVVFFHPDLGIGGAERLVVDAAVGLQNRGHKVVIFTSHCDKGHCFEEARDGTLDVRVHGDWLPQSIFGRLTILCAILRQITLLLHIYVTRELQSLNPDAFIVDQLSAGLPLLQYLIPKAPILFYCHFPDMYLALGREQWWKRAYRIPFDWIEEWSMGFADEIAVNSGFTKGVATSAWPKLAKKKEFKVVYPCVDIEPKTDKKEGEEEAVWTDKNIILSINRFERKKDIALAVKAFAAIPADKRKGTRLVIAGGYDLRSAENYYYHRELDKLAKDHGLETFTAKNIITALSAPEHIPVLFLLSIPSSLKDSLLKSAKLLVYTPSNEHFGIVPLEAMLAGVPVLAANTGGPKETVMDGVTGWLREPDQVEEWTKVMDTVLNRMSKAELEKMGRDGVQRVRTGFGQQKMAERIDKILDELTAKQRVPPWINAVLNFLGIGIFFFFGLLTSKMLVPEKKTNQEAMSRKALVEFFSRTLTAFQTSKDAFRVVCTLPAHDGLPAPRSPRQSSAAARGSSTKLVVLDSSFNPPTLAHLRMAASAARATGGAGAGARVLLLLAVNNADKAPKPVAFPVRLGLMHAFARDLLDELREDVEVDLGLTTMPYFHDKSQAIADEGFYPGDAEQVYLAGYDTLIRIFNPKYYTASVPPAREGEEEVKPMQRALDPFLGRSRLRITMRTDDEWGGEEEQVAYLNKLKDGGLEEVGGRREWAERVEMVSGRREGEEVVSSTRVREAAGKGDEEGLRGLLGARVKEWVLEEGLYRE</sequence>
<comment type="caution">
    <text evidence="1">The sequence shown here is derived from an EMBL/GenBank/DDBJ whole genome shotgun (WGS) entry which is preliminary data.</text>
</comment>
<accession>A0ACC3Z8I1</accession>
<keyword evidence="2" id="KW-1185">Reference proteome</keyword>
<evidence type="ECO:0000313" key="1">
    <source>
        <dbReference type="EMBL" id="KAL0940406.1"/>
    </source>
</evidence>
<organism evidence="1 2">
    <name type="scientific">Colletotrichum truncatum</name>
    <name type="common">Anthracnose fungus</name>
    <name type="synonym">Colletotrichum capsici</name>
    <dbReference type="NCBI Taxonomy" id="5467"/>
    <lineage>
        <taxon>Eukaryota</taxon>
        <taxon>Fungi</taxon>
        <taxon>Dikarya</taxon>
        <taxon>Ascomycota</taxon>
        <taxon>Pezizomycotina</taxon>
        <taxon>Sordariomycetes</taxon>
        <taxon>Hypocreomycetidae</taxon>
        <taxon>Glomerellales</taxon>
        <taxon>Glomerellaceae</taxon>
        <taxon>Colletotrichum</taxon>
        <taxon>Colletotrichum truncatum species complex</taxon>
    </lineage>
</organism>
<proteinExistence type="predicted"/>
<dbReference type="EMBL" id="VUJX02000002">
    <property type="protein sequence ID" value="KAL0940406.1"/>
    <property type="molecule type" value="Genomic_DNA"/>
</dbReference>
<protein>
    <submittedName>
        <fullName evidence="1">Alpha-1,3/1,6-mannosyltransferase alg-2</fullName>
    </submittedName>
</protein>
<gene>
    <name evidence="1" type="ORF">CTRU02_203169</name>
</gene>
<reference evidence="1 2" key="1">
    <citation type="journal article" date="2020" name="Phytopathology">
        <title>Genome Sequence Resources of Colletotrichum truncatum, C. plurivorum, C. musicola, and C. sojae: Four Species Pathogenic to Soybean (Glycine max).</title>
        <authorList>
            <person name="Rogerio F."/>
            <person name="Boufleur T.R."/>
            <person name="Ciampi-Guillardi M."/>
            <person name="Sukno S.A."/>
            <person name="Thon M.R."/>
            <person name="Massola Junior N.S."/>
            <person name="Baroncelli R."/>
        </authorList>
    </citation>
    <scope>NUCLEOTIDE SEQUENCE [LARGE SCALE GENOMIC DNA]</scope>
    <source>
        <strain evidence="1 2">CMES1059</strain>
    </source>
</reference>
<dbReference type="Proteomes" id="UP000805649">
    <property type="component" value="Unassembled WGS sequence"/>
</dbReference>
<evidence type="ECO:0000313" key="2">
    <source>
        <dbReference type="Proteomes" id="UP000805649"/>
    </source>
</evidence>
<name>A0ACC3Z8I1_COLTU</name>